<dbReference type="EC" id="1.5.1.3" evidence="2"/>
<dbReference type="GO" id="GO:0008703">
    <property type="term" value="F:5-amino-6-(5-phosphoribosylamino)uracil reductase activity"/>
    <property type="evidence" value="ECO:0007669"/>
    <property type="project" value="InterPro"/>
</dbReference>
<evidence type="ECO:0000259" key="1">
    <source>
        <dbReference type="Pfam" id="PF01872"/>
    </source>
</evidence>
<dbReference type="PANTHER" id="PTHR38011:SF11">
    <property type="entry name" value="2,5-DIAMINO-6-RIBOSYLAMINO-4(3H)-PYRIMIDINONE 5'-PHOSPHATE REDUCTASE"/>
    <property type="match status" value="1"/>
</dbReference>
<dbReference type="RefSeq" id="WP_146404092.1">
    <property type="nucleotide sequence ID" value="NZ_SJPJ01000002.1"/>
</dbReference>
<sequence>MVNCVFIATSLDGHISDRDDGLDWLQSVPNPDNQDMGWVVFINRIDAIVMGRKTFQKVCSFDCPWPYPVPVFVLSNSLSSLPKEYTGKAELINGSLSDVLAVIHERGHQELYIDGGTVIQNFLNEDLIDEMTITVLPILLGGGSSLFGELDEPLDFEHVKTEVLLNAIVQNHYRRRRVI</sequence>
<dbReference type="Pfam" id="PF01872">
    <property type="entry name" value="RibD_C"/>
    <property type="match status" value="1"/>
</dbReference>
<dbReference type="Proteomes" id="UP000315010">
    <property type="component" value="Unassembled WGS sequence"/>
</dbReference>
<evidence type="ECO:0000313" key="3">
    <source>
        <dbReference type="Proteomes" id="UP000315010"/>
    </source>
</evidence>
<dbReference type="SUPFAM" id="SSF53597">
    <property type="entry name" value="Dihydrofolate reductase-like"/>
    <property type="match status" value="1"/>
</dbReference>
<dbReference type="PANTHER" id="PTHR38011">
    <property type="entry name" value="DIHYDROFOLATE REDUCTASE FAMILY PROTEIN (AFU_ORTHOLOGUE AFUA_8G06820)"/>
    <property type="match status" value="1"/>
</dbReference>
<organism evidence="2 3">
    <name type="scientific">Novipirellula herctigrandis</name>
    <dbReference type="NCBI Taxonomy" id="2527986"/>
    <lineage>
        <taxon>Bacteria</taxon>
        <taxon>Pseudomonadati</taxon>
        <taxon>Planctomycetota</taxon>
        <taxon>Planctomycetia</taxon>
        <taxon>Pirellulales</taxon>
        <taxon>Pirellulaceae</taxon>
        <taxon>Novipirellula</taxon>
    </lineage>
</organism>
<reference evidence="2 3" key="1">
    <citation type="submission" date="2019-02" db="EMBL/GenBank/DDBJ databases">
        <title>Deep-cultivation of Planctomycetes and their phenomic and genomic characterization uncovers novel biology.</title>
        <authorList>
            <person name="Wiegand S."/>
            <person name="Jogler M."/>
            <person name="Boedeker C."/>
            <person name="Pinto D."/>
            <person name="Vollmers J."/>
            <person name="Rivas-Marin E."/>
            <person name="Kohn T."/>
            <person name="Peeters S.H."/>
            <person name="Heuer A."/>
            <person name="Rast P."/>
            <person name="Oberbeckmann S."/>
            <person name="Bunk B."/>
            <person name="Jeske O."/>
            <person name="Meyerdierks A."/>
            <person name="Storesund J.E."/>
            <person name="Kallscheuer N."/>
            <person name="Luecker S."/>
            <person name="Lage O.M."/>
            <person name="Pohl T."/>
            <person name="Merkel B.J."/>
            <person name="Hornburger P."/>
            <person name="Mueller R.-W."/>
            <person name="Bruemmer F."/>
            <person name="Labrenz M."/>
            <person name="Spormann A.M."/>
            <person name="Op Den Camp H."/>
            <person name="Overmann J."/>
            <person name="Amann R."/>
            <person name="Jetten M.S.M."/>
            <person name="Mascher T."/>
            <person name="Medema M.H."/>
            <person name="Devos D.P."/>
            <person name="Kaster A.-K."/>
            <person name="Ovreas L."/>
            <person name="Rohde M."/>
            <person name="Galperin M.Y."/>
            <person name="Jogler C."/>
        </authorList>
    </citation>
    <scope>NUCLEOTIDE SEQUENCE [LARGE SCALE GENOMIC DNA]</scope>
    <source>
        <strain evidence="2 3">CA13</strain>
    </source>
</reference>
<dbReference type="InterPro" id="IPR050765">
    <property type="entry name" value="Riboflavin_Biosynth_HTPR"/>
</dbReference>
<evidence type="ECO:0000313" key="2">
    <source>
        <dbReference type="EMBL" id="TWT76298.1"/>
    </source>
</evidence>
<dbReference type="InterPro" id="IPR024072">
    <property type="entry name" value="DHFR-like_dom_sf"/>
</dbReference>
<dbReference type="AlphaFoldDB" id="A0A5C5YNG8"/>
<protein>
    <submittedName>
        <fullName evidence="2">Dihydrofolate reductase</fullName>
        <ecNumber evidence="2">1.5.1.3</ecNumber>
    </submittedName>
</protein>
<dbReference type="EMBL" id="SJPJ01000002">
    <property type="protein sequence ID" value="TWT76298.1"/>
    <property type="molecule type" value="Genomic_DNA"/>
</dbReference>
<keyword evidence="2" id="KW-0560">Oxidoreductase</keyword>
<dbReference type="OrthoDB" id="195113at2"/>
<dbReference type="InterPro" id="IPR002734">
    <property type="entry name" value="RibDG_C"/>
</dbReference>
<dbReference type="GO" id="GO:0009231">
    <property type="term" value="P:riboflavin biosynthetic process"/>
    <property type="evidence" value="ECO:0007669"/>
    <property type="project" value="InterPro"/>
</dbReference>
<comment type="caution">
    <text evidence="2">The sequence shown here is derived from an EMBL/GenBank/DDBJ whole genome shotgun (WGS) entry which is preliminary data.</text>
</comment>
<feature type="domain" description="Bacterial bifunctional deaminase-reductase C-terminal" evidence="1">
    <location>
        <begin position="5"/>
        <end position="166"/>
    </location>
</feature>
<keyword evidence="3" id="KW-1185">Reference proteome</keyword>
<gene>
    <name evidence="2" type="primary">folA</name>
    <name evidence="2" type="ORF">CA13_67910</name>
</gene>
<proteinExistence type="predicted"/>
<dbReference type="Gene3D" id="3.40.430.10">
    <property type="entry name" value="Dihydrofolate Reductase, subunit A"/>
    <property type="match status" value="1"/>
</dbReference>
<name>A0A5C5YNG8_9BACT</name>
<accession>A0A5C5YNG8</accession>
<dbReference type="GO" id="GO:0004146">
    <property type="term" value="F:dihydrofolate reductase activity"/>
    <property type="evidence" value="ECO:0007669"/>
    <property type="project" value="UniProtKB-EC"/>
</dbReference>